<evidence type="ECO:0000256" key="1">
    <source>
        <dbReference type="SAM" id="Phobius"/>
    </source>
</evidence>
<dbReference type="RefSeq" id="WP_146394751.1">
    <property type="nucleotide sequence ID" value="NZ_SJPJ01000001.1"/>
</dbReference>
<keyword evidence="1" id="KW-1133">Transmembrane helix</keyword>
<gene>
    <name evidence="2" type="ORF">CA13_09610</name>
</gene>
<organism evidence="2 3">
    <name type="scientific">Novipirellula herctigrandis</name>
    <dbReference type="NCBI Taxonomy" id="2527986"/>
    <lineage>
        <taxon>Bacteria</taxon>
        <taxon>Pseudomonadati</taxon>
        <taxon>Planctomycetota</taxon>
        <taxon>Planctomycetia</taxon>
        <taxon>Pirellulales</taxon>
        <taxon>Pirellulaceae</taxon>
        <taxon>Novipirellula</taxon>
    </lineage>
</organism>
<keyword evidence="1" id="KW-0472">Membrane</keyword>
<protein>
    <submittedName>
        <fullName evidence="2">Uncharacterized protein</fullName>
    </submittedName>
</protein>
<evidence type="ECO:0000313" key="3">
    <source>
        <dbReference type="Proteomes" id="UP000315010"/>
    </source>
</evidence>
<comment type="caution">
    <text evidence="2">The sequence shown here is derived from an EMBL/GenBank/DDBJ whole genome shotgun (WGS) entry which is preliminary data.</text>
</comment>
<dbReference type="OrthoDB" id="9835497at2"/>
<feature type="transmembrane region" description="Helical" evidence="1">
    <location>
        <begin position="26"/>
        <end position="43"/>
    </location>
</feature>
<feature type="transmembrane region" description="Helical" evidence="1">
    <location>
        <begin position="55"/>
        <end position="78"/>
    </location>
</feature>
<accession>A0A5C5YYB1</accession>
<keyword evidence="1" id="KW-0812">Transmembrane</keyword>
<proteinExistence type="predicted"/>
<sequence>MTFRTFDLLLLAAAFAGVFGVQSLPGVLATLSSVAICTVCSAFRAARSPEASPRVVAAFVAVASFWLMAGIRGVAYPLSFADGAGRLSSATHFIDAPLVFLFVAGSTILSALFGLLVGHYFAMWRDHGWRHVFDDPSG</sequence>
<dbReference type="AlphaFoldDB" id="A0A5C5YYB1"/>
<evidence type="ECO:0000313" key="2">
    <source>
        <dbReference type="EMBL" id="TWT79557.1"/>
    </source>
</evidence>
<dbReference type="EMBL" id="SJPJ01000001">
    <property type="protein sequence ID" value="TWT79557.1"/>
    <property type="molecule type" value="Genomic_DNA"/>
</dbReference>
<feature type="transmembrane region" description="Helical" evidence="1">
    <location>
        <begin position="98"/>
        <end position="122"/>
    </location>
</feature>
<reference evidence="2 3" key="1">
    <citation type="submission" date="2019-02" db="EMBL/GenBank/DDBJ databases">
        <title>Deep-cultivation of Planctomycetes and their phenomic and genomic characterization uncovers novel biology.</title>
        <authorList>
            <person name="Wiegand S."/>
            <person name="Jogler M."/>
            <person name="Boedeker C."/>
            <person name="Pinto D."/>
            <person name="Vollmers J."/>
            <person name="Rivas-Marin E."/>
            <person name="Kohn T."/>
            <person name="Peeters S.H."/>
            <person name="Heuer A."/>
            <person name="Rast P."/>
            <person name="Oberbeckmann S."/>
            <person name="Bunk B."/>
            <person name="Jeske O."/>
            <person name="Meyerdierks A."/>
            <person name="Storesund J.E."/>
            <person name="Kallscheuer N."/>
            <person name="Luecker S."/>
            <person name="Lage O.M."/>
            <person name="Pohl T."/>
            <person name="Merkel B.J."/>
            <person name="Hornburger P."/>
            <person name="Mueller R.-W."/>
            <person name="Bruemmer F."/>
            <person name="Labrenz M."/>
            <person name="Spormann A.M."/>
            <person name="Op Den Camp H."/>
            <person name="Overmann J."/>
            <person name="Amann R."/>
            <person name="Jetten M.S.M."/>
            <person name="Mascher T."/>
            <person name="Medema M.H."/>
            <person name="Devos D.P."/>
            <person name="Kaster A.-K."/>
            <person name="Ovreas L."/>
            <person name="Rohde M."/>
            <person name="Galperin M.Y."/>
            <person name="Jogler C."/>
        </authorList>
    </citation>
    <scope>NUCLEOTIDE SEQUENCE [LARGE SCALE GENOMIC DNA]</scope>
    <source>
        <strain evidence="2 3">CA13</strain>
    </source>
</reference>
<keyword evidence="3" id="KW-1185">Reference proteome</keyword>
<name>A0A5C5YYB1_9BACT</name>
<dbReference type="Proteomes" id="UP000315010">
    <property type="component" value="Unassembled WGS sequence"/>
</dbReference>